<comment type="caution">
    <text evidence="2">The sequence shown here is derived from an EMBL/GenBank/DDBJ whole genome shotgun (WGS) entry which is preliminary data.</text>
</comment>
<name>A0AAV7R9M0_PLEWA</name>
<sequence length="170" mass="19277">MKGKKGGGTPEARERNEEAMLEGSEATDVRREEQDAEAIREEKEAIPDEEDKERVCVRTKEPEEKWFEGECWDYAREAGRPQLLRAMAPAVTGRCAGNGTRRALEVMTNISHFKAYSELKEQPSAKSDALESEKDIRANSSRKVDDVEPTRRLQRVSKRPTRITPETQTG</sequence>
<proteinExistence type="predicted"/>
<evidence type="ECO:0000256" key="1">
    <source>
        <dbReference type="SAM" id="MobiDB-lite"/>
    </source>
</evidence>
<feature type="region of interest" description="Disordered" evidence="1">
    <location>
        <begin position="120"/>
        <end position="170"/>
    </location>
</feature>
<dbReference type="EMBL" id="JANPWB010000009">
    <property type="protein sequence ID" value="KAJ1149457.1"/>
    <property type="molecule type" value="Genomic_DNA"/>
</dbReference>
<feature type="region of interest" description="Disordered" evidence="1">
    <location>
        <begin position="1"/>
        <end position="56"/>
    </location>
</feature>
<organism evidence="2 3">
    <name type="scientific">Pleurodeles waltl</name>
    <name type="common">Iberian ribbed newt</name>
    <dbReference type="NCBI Taxonomy" id="8319"/>
    <lineage>
        <taxon>Eukaryota</taxon>
        <taxon>Metazoa</taxon>
        <taxon>Chordata</taxon>
        <taxon>Craniata</taxon>
        <taxon>Vertebrata</taxon>
        <taxon>Euteleostomi</taxon>
        <taxon>Amphibia</taxon>
        <taxon>Batrachia</taxon>
        <taxon>Caudata</taxon>
        <taxon>Salamandroidea</taxon>
        <taxon>Salamandridae</taxon>
        <taxon>Pleurodelinae</taxon>
        <taxon>Pleurodeles</taxon>
    </lineage>
</organism>
<evidence type="ECO:0000313" key="2">
    <source>
        <dbReference type="EMBL" id="KAJ1149457.1"/>
    </source>
</evidence>
<feature type="compositionally biased region" description="Basic residues" evidence="1">
    <location>
        <begin position="152"/>
        <end position="161"/>
    </location>
</feature>
<evidence type="ECO:0000313" key="3">
    <source>
        <dbReference type="Proteomes" id="UP001066276"/>
    </source>
</evidence>
<accession>A0AAV7R9M0</accession>
<dbReference type="Proteomes" id="UP001066276">
    <property type="component" value="Chromosome 5"/>
</dbReference>
<feature type="compositionally biased region" description="Basic and acidic residues" evidence="1">
    <location>
        <begin position="27"/>
        <end position="56"/>
    </location>
</feature>
<dbReference type="AlphaFoldDB" id="A0AAV7R9M0"/>
<reference evidence="2" key="1">
    <citation type="journal article" date="2022" name="bioRxiv">
        <title>Sequencing and chromosome-scale assembly of the giantPleurodeles waltlgenome.</title>
        <authorList>
            <person name="Brown T."/>
            <person name="Elewa A."/>
            <person name="Iarovenko S."/>
            <person name="Subramanian E."/>
            <person name="Araus A.J."/>
            <person name="Petzold A."/>
            <person name="Susuki M."/>
            <person name="Suzuki K.-i.T."/>
            <person name="Hayashi T."/>
            <person name="Toyoda A."/>
            <person name="Oliveira C."/>
            <person name="Osipova E."/>
            <person name="Leigh N.D."/>
            <person name="Simon A."/>
            <person name="Yun M.H."/>
        </authorList>
    </citation>
    <scope>NUCLEOTIDE SEQUENCE</scope>
    <source>
        <strain evidence="2">20211129_DDA</strain>
        <tissue evidence="2">Liver</tissue>
    </source>
</reference>
<keyword evidence="3" id="KW-1185">Reference proteome</keyword>
<feature type="compositionally biased region" description="Basic and acidic residues" evidence="1">
    <location>
        <begin position="120"/>
        <end position="151"/>
    </location>
</feature>
<protein>
    <submittedName>
        <fullName evidence="2">Uncharacterized protein</fullName>
    </submittedName>
</protein>
<gene>
    <name evidence="2" type="ORF">NDU88_002265</name>
</gene>